<dbReference type="OrthoDB" id="288590at2759"/>
<dbReference type="GO" id="GO:0044283">
    <property type="term" value="P:small molecule biosynthetic process"/>
    <property type="evidence" value="ECO:0007669"/>
    <property type="project" value="UniProtKB-ARBA"/>
</dbReference>
<gene>
    <name evidence="4" type="ORF">CLAFUR5_13963</name>
</gene>
<dbReference type="KEGG" id="ffu:CLAFUR5_13963"/>
<dbReference type="GeneID" id="71993841"/>
<protein>
    <submittedName>
        <fullName evidence="4">2-oxoglutarate-dependent dioxygenase citB</fullName>
    </submittedName>
</protein>
<dbReference type="GO" id="GO:0046872">
    <property type="term" value="F:metal ion binding"/>
    <property type="evidence" value="ECO:0007669"/>
    <property type="project" value="UniProtKB-KW"/>
</dbReference>
<organism evidence="4 5">
    <name type="scientific">Passalora fulva</name>
    <name type="common">Tomato leaf mold</name>
    <name type="synonym">Cladosporium fulvum</name>
    <dbReference type="NCBI Taxonomy" id="5499"/>
    <lineage>
        <taxon>Eukaryota</taxon>
        <taxon>Fungi</taxon>
        <taxon>Dikarya</taxon>
        <taxon>Ascomycota</taxon>
        <taxon>Pezizomycotina</taxon>
        <taxon>Dothideomycetes</taxon>
        <taxon>Dothideomycetidae</taxon>
        <taxon>Mycosphaerellales</taxon>
        <taxon>Mycosphaerellaceae</taxon>
        <taxon>Fulvia</taxon>
    </lineage>
</organism>
<accession>A0A9Q8PKS5</accession>
<dbReference type="InterPro" id="IPR005123">
    <property type="entry name" value="Oxoglu/Fe-dep_dioxygenase_dom"/>
</dbReference>
<dbReference type="GO" id="GO:0051213">
    <property type="term" value="F:dioxygenase activity"/>
    <property type="evidence" value="ECO:0007669"/>
    <property type="project" value="UniProtKB-KW"/>
</dbReference>
<dbReference type="Pfam" id="PF14226">
    <property type="entry name" value="DIOX_N"/>
    <property type="match status" value="1"/>
</dbReference>
<dbReference type="EMBL" id="CP090174">
    <property type="protein sequence ID" value="UJO24232.1"/>
    <property type="molecule type" value="Genomic_DNA"/>
</dbReference>
<proteinExistence type="inferred from homology"/>
<dbReference type="InterPro" id="IPR027443">
    <property type="entry name" value="IPNS-like_sf"/>
</dbReference>
<evidence type="ECO:0000313" key="5">
    <source>
        <dbReference type="Proteomes" id="UP000756132"/>
    </source>
</evidence>
<feature type="domain" description="Fe2OG dioxygenase" evidence="3">
    <location>
        <begin position="225"/>
        <end position="327"/>
    </location>
</feature>
<keyword evidence="2" id="KW-0408">Iron</keyword>
<evidence type="ECO:0000259" key="3">
    <source>
        <dbReference type="PROSITE" id="PS51471"/>
    </source>
</evidence>
<keyword evidence="2" id="KW-0479">Metal-binding</keyword>
<sequence length="367" mass="40627">MSISMPRKAQLPRTATLLFGAYRIQSHVQAGHTCSSFNSRAMSTQADLAIPTIDVSSFLKQPSSPAAREVIDQVRAACETTGFFQIVNHGIPSPLQESVFTAARKFFALPMEEKRSLDAKHNVGHRGYDVLESQSYEEGVLPDLKEGLYVGNDIPASDERTKSGRFFMGPNVWPQSLDSADLRQPVEAYYSAVYALSLRVLDMMAPALPYDVKDLFSRFTGADLVAAPLRLVHYPPARATKQRQLGSSAHTDFGAITLLLSDGVPGLEVQNRKSGSWMQVPPSEDAYVVHVGDMLQMWTGGRLKSSVHRVLNGEERDRYSIVFFFDGNLDCPLTPLDEKDRIEGQEVPTVEGHMLKRMADSYGKGKK</sequence>
<evidence type="ECO:0000256" key="1">
    <source>
        <dbReference type="ARBA" id="ARBA00008056"/>
    </source>
</evidence>
<keyword evidence="5" id="KW-1185">Reference proteome</keyword>
<dbReference type="PANTHER" id="PTHR47990">
    <property type="entry name" value="2-OXOGLUTARATE (2OG) AND FE(II)-DEPENDENT OXYGENASE SUPERFAMILY PROTEIN-RELATED"/>
    <property type="match status" value="1"/>
</dbReference>
<dbReference type="PROSITE" id="PS51471">
    <property type="entry name" value="FE2OG_OXY"/>
    <property type="match status" value="1"/>
</dbReference>
<dbReference type="InterPro" id="IPR026992">
    <property type="entry name" value="DIOX_N"/>
</dbReference>
<dbReference type="InterPro" id="IPR050231">
    <property type="entry name" value="Iron_ascorbate_oxido_reductase"/>
</dbReference>
<keyword evidence="4" id="KW-0223">Dioxygenase</keyword>
<dbReference type="AlphaFoldDB" id="A0A9Q8PKS5"/>
<dbReference type="InterPro" id="IPR044861">
    <property type="entry name" value="IPNS-like_FE2OG_OXY"/>
</dbReference>
<dbReference type="Pfam" id="PF03171">
    <property type="entry name" value="2OG-FeII_Oxy"/>
    <property type="match status" value="1"/>
</dbReference>
<dbReference type="SUPFAM" id="SSF51197">
    <property type="entry name" value="Clavaminate synthase-like"/>
    <property type="match status" value="1"/>
</dbReference>
<dbReference type="PRINTS" id="PR00682">
    <property type="entry name" value="IPNSYNTHASE"/>
</dbReference>
<name>A0A9Q8PKS5_PASFU</name>
<keyword evidence="2" id="KW-0560">Oxidoreductase</keyword>
<comment type="similarity">
    <text evidence="1 2">Belongs to the iron/ascorbate-dependent oxidoreductase family.</text>
</comment>
<dbReference type="Gene3D" id="2.60.120.330">
    <property type="entry name" value="B-lactam Antibiotic, Isopenicillin N Synthase, Chain"/>
    <property type="match status" value="1"/>
</dbReference>
<evidence type="ECO:0000256" key="2">
    <source>
        <dbReference type="RuleBase" id="RU003682"/>
    </source>
</evidence>
<reference evidence="4" key="2">
    <citation type="journal article" date="2022" name="Microb. Genom.">
        <title>A chromosome-scale genome assembly of the tomato pathogen Cladosporium fulvum reveals a compartmentalized genome architecture and the presence of a dispensable chromosome.</title>
        <authorList>
            <person name="Zaccaron A.Z."/>
            <person name="Chen L.H."/>
            <person name="Samaras A."/>
            <person name="Stergiopoulos I."/>
        </authorList>
    </citation>
    <scope>NUCLEOTIDE SEQUENCE</scope>
    <source>
        <strain evidence="4">Race5_Kim</strain>
    </source>
</reference>
<reference evidence="4" key="1">
    <citation type="submission" date="2021-12" db="EMBL/GenBank/DDBJ databases">
        <authorList>
            <person name="Zaccaron A."/>
            <person name="Stergiopoulos I."/>
        </authorList>
    </citation>
    <scope>NUCLEOTIDE SEQUENCE</scope>
    <source>
        <strain evidence="4">Race5_Kim</strain>
    </source>
</reference>
<dbReference type="RefSeq" id="XP_047768598.1">
    <property type="nucleotide sequence ID" value="XM_047913111.1"/>
</dbReference>
<dbReference type="Proteomes" id="UP000756132">
    <property type="component" value="Chromosome 12"/>
</dbReference>
<evidence type="ECO:0000313" key="4">
    <source>
        <dbReference type="EMBL" id="UJO24232.1"/>
    </source>
</evidence>